<comment type="cofactor">
    <cofactor evidence="1">
        <name>Fe(2+)</name>
        <dbReference type="ChEBI" id="CHEBI:29033"/>
    </cofactor>
</comment>
<reference evidence="8" key="1">
    <citation type="submission" date="2015-09" db="EMBL/GenBank/DDBJ databases">
        <title>De novo assembly of Pectinophora gossypiella (Pink Bollworm) gut transcriptome.</title>
        <authorList>
            <person name="Tassone E.E."/>
        </authorList>
    </citation>
    <scope>NUCLEOTIDE SEQUENCE</scope>
</reference>
<evidence type="ECO:0000256" key="4">
    <source>
        <dbReference type="ARBA" id="ARBA00022964"/>
    </source>
</evidence>
<sequence>MSTNFYLTLVVITQSEKAIMFVLNRIKSSQNILKILTNSAKRQIEVHTSSLLLKKQVDNNLTIKICGESVKFPHVWLRDNCQCEHCFHSTAKSRTIDWTNFNINIVPQNVTEDGKTIEVTWEDGHKSKYGVDWLKFRRFTPDGQK</sequence>
<evidence type="ECO:0000256" key="6">
    <source>
        <dbReference type="ARBA" id="ARBA00023004"/>
    </source>
</evidence>
<dbReference type="InterPro" id="IPR038492">
    <property type="entry name" value="GBBH-like_N_sf"/>
</dbReference>
<dbReference type="GO" id="GO:0046872">
    <property type="term" value="F:metal ion binding"/>
    <property type="evidence" value="ECO:0007669"/>
    <property type="project" value="UniProtKB-KW"/>
</dbReference>
<dbReference type="FunFam" id="3.30.2020.30:FF:000002">
    <property type="entry name" value="Putative gamma-butyrobetaine dioxygenase"/>
    <property type="match status" value="1"/>
</dbReference>
<gene>
    <name evidence="8" type="ORF">g.1379</name>
</gene>
<dbReference type="OrthoDB" id="406634at2759"/>
<evidence type="ECO:0000256" key="5">
    <source>
        <dbReference type="ARBA" id="ARBA00023002"/>
    </source>
</evidence>
<dbReference type="AlphaFoldDB" id="A0A1E1WEM7"/>
<dbReference type="EMBL" id="GDQN01005733">
    <property type="protein sequence ID" value="JAT85321.1"/>
    <property type="molecule type" value="Transcribed_RNA"/>
</dbReference>
<organism evidence="8">
    <name type="scientific">Pectinophora gossypiella</name>
    <name type="common">Cotton pink bollworm</name>
    <name type="synonym">Depressaria gossypiella</name>
    <dbReference type="NCBI Taxonomy" id="13191"/>
    <lineage>
        <taxon>Eukaryota</taxon>
        <taxon>Metazoa</taxon>
        <taxon>Ecdysozoa</taxon>
        <taxon>Arthropoda</taxon>
        <taxon>Hexapoda</taxon>
        <taxon>Insecta</taxon>
        <taxon>Pterygota</taxon>
        <taxon>Neoptera</taxon>
        <taxon>Endopterygota</taxon>
        <taxon>Lepidoptera</taxon>
        <taxon>Glossata</taxon>
        <taxon>Ditrysia</taxon>
        <taxon>Gelechioidea</taxon>
        <taxon>Gelechiidae</taxon>
        <taxon>Apatetrinae</taxon>
        <taxon>Pectinophora</taxon>
    </lineage>
</organism>
<keyword evidence="4" id="KW-0223">Dioxygenase</keyword>
<evidence type="ECO:0000313" key="8">
    <source>
        <dbReference type="EMBL" id="JAT85321.1"/>
    </source>
</evidence>
<protein>
    <recommendedName>
        <fullName evidence="7">Gamma-butyrobetaine hydroxylase-like N-terminal domain-containing protein</fullName>
    </recommendedName>
</protein>
<feature type="domain" description="Gamma-butyrobetaine hydroxylase-like N-terminal" evidence="7">
    <location>
        <begin position="58"/>
        <end position="134"/>
    </location>
</feature>
<feature type="non-terminal residue" evidence="8">
    <location>
        <position position="145"/>
    </location>
</feature>
<evidence type="ECO:0000259" key="7">
    <source>
        <dbReference type="Pfam" id="PF06155"/>
    </source>
</evidence>
<dbReference type="Gene3D" id="3.30.2020.30">
    <property type="match status" value="1"/>
</dbReference>
<accession>A0A1E1WEM7</accession>
<dbReference type="InterPro" id="IPR010376">
    <property type="entry name" value="GBBH-like_N"/>
</dbReference>
<keyword evidence="3" id="KW-0479">Metal-binding</keyword>
<dbReference type="Pfam" id="PF06155">
    <property type="entry name" value="GBBH-like_N"/>
    <property type="match status" value="1"/>
</dbReference>
<evidence type="ECO:0000256" key="3">
    <source>
        <dbReference type="ARBA" id="ARBA00022723"/>
    </source>
</evidence>
<evidence type="ECO:0000256" key="1">
    <source>
        <dbReference type="ARBA" id="ARBA00001954"/>
    </source>
</evidence>
<dbReference type="GO" id="GO:0051213">
    <property type="term" value="F:dioxygenase activity"/>
    <property type="evidence" value="ECO:0007669"/>
    <property type="project" value="UniProtKB-KW"/>
</dbReference>
<keyword evidence="6" id="KW-0408">Iron</keyword>
<name>A0A1E1WEM7_PECGO</name>
<proteinExistence type="inferred from homology"/>
<comment type="similarity">
    <text evidence="2">Belongs to the gamma-BBH/TMLD family.</text>
</comment>
<evidence type="ECO:0000256" key="2">
    <source>
        <dbReference type="ARBA" id="ARBA00008654"/>
    </source>
</evidence>
<keyword evidence="5" id="KW-0560">Oxidoreductase</keyword>